<comment type="caution">
    <text evidence="1">The sequence shown here is derived from an EMBL/GenBank/DDBJ whole genome shotgun (WGS) entry which is preliminary data.</text>
</comment>
<gene>
    <name evidence="1" type="ORF">ANACOL_02801</name>
</gene>
<reference evidence="1" key="1">
    <citation type="submission" date="2007-11" db="EMBL/GenBank/DDBJ databases">
        <authorList>
            <person name="Fulton L."/>
            <person name="Clifton S."/>
            <person name="Fulton B."/>
            <person name="Xu J."/>
            <person name="Minx P."/>
            <person name="Pepin K.H."/>
            <person name="Johnson M."/>
            <person name="Thiruvilangam P."/>
            <person name="Bhonagiri V."/>
            <person name="Nash W.E."/>
            <person name="Mardis E.R."/>
            <person name="Wilson R.K."/>
        </authorList>
    </citation>
    <scope>NUCLEOTIDE SEQUENCE [LARGE SCALE GENOMIC DNA]</scope>
    <source>
        <strain evidence="1">DSM 17241</strain>
    </source>
</reference>
<keyword evidence="2" id="KW-1185">Reference proteome</keyword>
<name>B0PE16_9FIRM</name>
<proteinExistence type="predicted"/>
<dbReference type="EMBL" id="ABGD02000024">
    <property type="protein sequence ID" value="EDS10205.1"/>
    <property type="molecule type" value="Genomic_DNA"/>
</dbReference>
<evidence type="ECO:0000313" key="2">
    <source>
        <dbReference type="Proteomes" id="UP000003803"/>
    </source>
</evidence>
<accession>B0PE16</accession>
<protein>
    <submittedName>
        <fullName evidence="1">Uncharacterized protein</fullName>
    </submittedName>
</protein>
<evidence type="ECO:0000313" key="1">
    <source>
        <dbReference type="EMBL" id="EDS10205.1"/>
    </source>
</evidence>
<organism evidence="1 2">
    <name type="scientific">Anaerotruncus colihominis DSM 17241</name>
    <dbReference type="NCBI Taxonomy" id="445972"/>
    <lineage>
        <taxon>Bacteria</taxon>
        <taxon>Bacillati</taxon>
        <taxon>Bacillota</taxon>
        <taxon>Clostridia</taxon>
        <taxon>Eubacteriales</taxon>
        <taxon>Oscillospiraceae</taxon>
        <taxon>Anaerotruncus</taxon>
    </lineage>
</organism>
<reference evidence="1" key="2">
    <citation type="submission" date="2013-09" db="EMBL/GenBank/DDBJ databases">
        <title>Draft genome sequence of Anaerotruncus colihominis(DSM 17241).</title>
        <authorList>
            <person name="Sudarsanam P."/>
            <person name="Ley R."/>
            <person name="Guruge J."/>
            <person name="Turnbaugh P.J."/>
            <person name="Mahowald M."/>
            <person name="Liep D."/>
            <person name="Gordon J."/>
        </authorList>
    </citation>
    <scope>NUCLEOTIDE SEQUENCE</scope>
    <source>
        <strain evidence="1">DSM 17241</strain>
    </source>
</reference>
<dbReference type="AlphaFoldDB" id="B0PE16"/>
<dbReference type="Proteomes" id="UP000003803">
    <property type="component" value="Unassembled WGS sequence"/>
</dbReference>
<sequence>MWLGFKYMNPSDAYNEASNSIVPVSIYNSDGDVIQTFTGRLGSIKYGDGYVRYVDEDNVEHNIYLNDYALIGIGEVIE</sequence>
<dbReference type="HOGENOM" id="CLU_2614233_0_0_9"/>